<dbReference type="GO" id="GO:0005829">
    <property type="term" value="C:cytosol"/>
    <property type="evidence" value="ECO:0007669"/>
    <property type="project" value="TreeGrafter"/>
</dbReference>
<keyword evidence="8" id="KW-1185">Reference proteome</keyword>
<dbReference type="GO" id="GO:0005997">
    <property type="term" value="P:xylulose metabolic process"/>
    <property type="evidence" value="ECO:0007669"/>
    <property type="project" value="UniProtKB-UniRule"/>
</dbReference>
<dbReference type="GO" id="GO:0042732">
    <property type="term" value="P:D-xylose metabolic process"/>
    <property type="evidence" value="ECO:0007669"/>
    <property type="project" value="UniProtKB-UniRule"/>
</dbReference>
<comment type="function">
    <text evidence="4">Phosphorylates D-xylulose to produce D-xylulose 5-phosphate, a molecule that may play an important role in the regulation of glucose metabolism and lipogenesis.</text>
</comment>
<dbReference type="InterPro" id="IPR018485">
    <property type="entry name" value="FGGY_C"/>
</dbReference>
<dbReference type="GO" id="GO:0004856">
    <property type="term" value="F:D-xylulokinase activity"/>
    <property type="evidence" value="ECO:0007669"/>
    <property type="project" value="UniProtKB-UniRule"/>
</dbReference>
<keyword evidence="4" id="KW-0859">Xylose metabolism</keyword>
<sequence length="488" mass="53983">MKGSLLFHQALQDCFSVLDSPVWMDSSTTAECRSLEAAVGGAQKMASLTGSRAYERFTGSQIAKLYRTNPERYLGTERVSLISSFAASLFLGDYAEIDFSDGSGMNLLDINIREWVPTCLDACAPGLAKKLGNPVPSHTILGNISPYLVERYGFSPNCHVIAFTGDNPASLAGMRLEEGDITVSLGTSDTVFLWLKKPQPALEGHVFIHPMSWQAYMGLICSKNGSLARERVCADCADGSWEQFSKSLKETVPGNKGNIGFYYFSVEITPPAIGIHRFNAQDEKVSEFSSNVEIRSLIEGQFLSKRIHAEKLGYCLMPQSRILATGGASCNADILQVLADVFEVPVYTLETTNSACLGAAYQAKFGLLFAEGMSFPDVVSTAAPHKLSARPNPAAVQTYNAMLERFRALEEKREFFLRLLQEIWRGVEEVNEQVRKLREYEKASQYVKPIHGCFVLKLNLKTTVKKKIVHFIHLCSPYSYNNGLLKIS</sequence>
<dbReference type="InterPro" id="IPR018484">
    <property type="entry name" value="FGGY_N"/>
</dbReference>
<dbReference type="PANTHER" id="PTHR10196:SF57">
    <property type="entry name" value="XYLULOSE KINASE"/>
    <property type="match status" value="1"/>
</dbReference>
<dbReference type="Pfam" id="PF00370">
    <property type="entry name" value="FGGY_N"/>
    <property type="match status" value="1"/>
</dbReference>
<proteinExistence type="inferred from homology"/>
<dbReference type="GO" id="GO:0005524">
    <property type="term" value="F:ATP binding"/>
    <property type="evidence" value="ECO:0007669"/>
    <property type="project" value="UniProtKB-KW"/>
</dbReference>
<dbReference type="InterPro" id="IPR042024">
    <property type="entry name" value="D-XK_euk"/>
</dbReference>
<feature type="domain" description="Carbohydrate kinase FGGY N-terminal" evidence="5">
    <location>
        <begin position="22"/>
        <end position="173"/>
    </location>
</feature>
<evidence type="ECO:0000256" key="3">
    <source>
        <dbReference type="ARBA" id="ARBA00022777"/>
    </source>
</evidence>
<dbReference type="PANTHER" id="PTHR10196">
    <property type="entry name" value="SUGAR KINASE"/>
    <property type="match status" value="1"/>
</dbReference>
<keyword evidence="4" id="KW-0547">Nucleotide-binding</keyword>
<keyword evidence="4" id="KW-0119">Carbohydrate metabolism</keyword>
<accession>A0A8C4Q532</accession>
<evidence type="ECO:0000256" key="2">
    <source>
        <dbReference type="ARBA" id="ARBA00022679"/>
    </source>
</evidence>
<evidence type="ECO:0000313" key="8">
    <source>
        <dbReference type="Proteomes" id="UP000694388"/>
    </source>
</evidence>
<dbReference type="CDD" id="cd07776">
    <property type="entry name" value="ASKHA_NBD_FGGY_SpXK-like"/>
    <property type="match status" value="1"/>
</dbReference>
<dbReference type="Pfam" id="PF02782">
    <property type="entry name" value="FGGY_C"/>
    <property type="match status" value="1"/>
</dbReference>
<reference evidence="7" key="2">
    <citation type="submission" date="2025-09" db="UniProtKB">
        <authorList>
            <consortium name="Ensembl"/>
        </authorList>
    </citation>
    <scope>IDENTIFICATION</scope>
</reference>
<dbReference type="Gene3D" id="3.30.420.40">
    <property type="match status" value="2"/>
</dbReference>
<comment type="similarity">
    <text evidence="1 4">Belongs to the FGGY kinase family.</text>
</comment>
<keyword evidence="4" id="KW-0067">ATP-binding</keyword>
<dbReference type="Proteomes" id="UP000694388">
    <property type="component" value="Unplaced"/>
</dbReference>
<reference evidence="7" key="1">
    <citation type="submission" date="2025-08" db="UniProtKB">
        <authorList>
            <consortium name="Ensembl"/>
        </authorList>
    </citation>
    <scope>IDENTIFICATION</scope>
</reference>
<name>A0A8C4Q532_EPTBU</name>
<evidence type="ECO:0000313" key="7">
    <source>
        <dbReference type="Ensembl" id="ENSEBUP00000009981.1"/>
    </source>
</evidence>
<dbReference type="SUPFAM" id="SSF53067">
    <property type="entry name" value="Actin-like ATPase domain"/>
    <property type="match status" value="2"/>
</dbReference>
<evidence type="ECO:0000256" key="1">
    <source>
        <dbReference type="ARBA" id="ARBA00009156"/>
    </source>
</evidence>
<dbReference type="FunFam" id="3.30.420.40:FF:000096">
    <property type="entry name" value="xylulose kinase"/>
    <property type="match status" value="1"/>
</dbReference>
<organism evidence="7 8">
    <name type="scientific">Eptatretus burgeri</name>
    <name type="common">Inshore hagfish</name>
    <dbReference type="NCBI Taxonomy" id="7764"/>
    <lineage>
        <taxon>Eukaryota</taxon>
        <taxon>Metazoa</taxon>
        <taxon>Chordata</taxon>
        <taxon>Craniata</taxon>
        <taxon>Vertebrata</taxon>
        <taxon>Cyclostomata</taxon>
        <taxon>Myxini</taxon>
        <taxon>Myxiniformes</taxon>
        <taxon>Myxinidae</taxon>
        <taxon>Eptatretinae</taxon>
        <taxon>Eptatretus</taxon>
    </lineage>
</organism>
<keyword evidence="2 4" id="KW-0808">Transferase</keyword>
<comment type="catalytic activity">
    <reaction evidence="4">
        <text>D-xylulose + ATP = D-xylulose 5-phosphate + ADP + H(+)</text>
        <dbReference type="Rhea" id="RHEA:10964"/>
        <dbReference type="ChEBI" id="CHEBI:15378"/>
        <dbReference type="ChEBI" id="CHEBI:17140"/>
        <dbReference type="ChEBI" id="CHEBI:30616"/>
        <dbReference type="ChEBI" id="CHEBI:57737"/>
        <dbReference type="ChEBI" id="CHEBI:456216"/>
        <dbReference type="EC" id="2.7.1.17"/>
    </reaction>
</comment>
<evidence type="ECO:0000256" key="4">
    <source>
        <dbReference type="RuleBase" id="RU367058"/>
    </source>
</evidence>
<dbReference type="GeneTree" id="ENSGT01000000214434"/>
<evidence type="ECO:0000259" key="5">
    <source>
        <dbReference type="Pfam" id="PF00370"/>
    </source>
</evidence>
<dbReference type="Ensembl" id="ENSEBUT00000010517.1">
    <property type="protein sequence ID" value="ENSEBUP00000009981.1"/>
    <property type="gene ID" value="ENSEBUG00000006346.1"/>
</dbReference>
<dbReference type="InterPro" id="IPR043129">
    <property type="entry name" value="ATPase_NBD"/>
</dbReference>
<dbReference type="AlphaFoldDB" id="A0A8C4Q532"/>
<evidence type="ECO:0000259" key="6">
    <source>
        <dbReference type="Pfam" id="PF02782"/>
    </source>
</evidence>
<keyword evidence="3 4" id="KW-0418">Kinase</keyword>
<dbReference type="EC" id="2.7.1.17" evidence="4"/>
<protein>
    <recommendedName>
        <fullName evidence="4">Xylulose kinase</fullName>
        <ecNumber evidence="4">2.7.1.17</ecNumber>
    </recommendedName>
</protein>
<feature type="domain" description="Carbohydrate kinase FGGY C-terminal" evidence="6">
    <location>
        <begin position="183"/>
        <end position="363"/>
    </location>
</feature>